<dbReference type="AlphaFoldDB" id="A0A6A5VJU7"/>
<feature type="transmembrane region" description="Helical" evidence="1">
    <location>
        <begin position="212"/>
        <end position="234"/>
    </location>
</feature>
<protein>
    <submittedName>
        <fullName evidence="2">Uncharacterized protein</fullName>
    </submittedName>
</protein>
<evidence type="ECO:0000256" key="1">
    <source>
        <dbReference type="SAM" id="Phobius"/>
    </source>
</evidence>
<keyword evidence="1" id="KW-1133">Transmembrane helix</keyword>
<evidence type="ECO:0000313" key="3">
    <source>
        <dbReference type="Proteomes" id="UP000800036"/>
    </source>
</evidence>
<dbReference type="Proteomes" id="UP000800036">
    <property type="component" value="Unassembled WGS sequence"/>
</dbReference>
<keyword evidence="3" id="KW-1185">Reference proteome</keyword>
<dbReference type="EMBL" id="ML976663">
    <property type="protein sequence ID" value="KAF1977514.1"/>
    <property type="molecule type" value="Genomic_DNA"/>
</dbReference>
<accession>A0A6A5VJU7</accession>
<evidence type="ECO:0000313" key="2">
    <source>
        <dbReference type="EMBL" id="KAF1977514.1"/>
    </source>
</evidence>
<dbReference type="OrthoDB" id="3785456at2759"/>
<proteinExistence type="predicted"/>
<keyword evidence="1" id="KW-0812">Transmembrane</keyword>
<gene>
    <name evidence="2" type="ORF">BU23DRAFT_298530</name>
</gene>
<keyword evidence="1" id="KW-0472">Membrane</keyword>
<organism evidence="2 3">
    <name type="scientific">Bimuria novae-zelandiae CBS 107.79</name>
    <dbReference type="NCBI Taxonomy" id="1447943"/>
    <lineage>
        <taxon>Eukaryota</taxon>
        <taxon>Fungi</taxon>
        <taxon>Dikarya</taxon>
        <taxon>Ascomycota</taxon>
        <taxon>Pezizomycotina</taxon>
        <taxon>Dothideomycetes</taxon>
        <taxon>Pleosporomycetidae</taxon>
        <taxon>Pleosporales</taxon>
        <taxon>Massarineae</taxon>
        <taxon>Didymosphaeriaceae</taxon>
        <taxon>Bimuria</taxon>
    </lineage>
</organism>
<sequence>MTIRTRLARAFARCHGPAVQGQCSFFSLPLELRNEVYMYIFASSLVHEPSKEPLTDWDNLLLTCRQIKYEMERMPATPIIALVATVWTDNFPGTPLRIERIANSNSTYGTQFLTVAMPRAMFQASPRDHLLEYISMYISPLFRIFTEKLLITLYDDGSPLVNQLPDLVFTLDDIVWGRYRGLSTANNVGGAPCRNYFNANEVVVDWTGHANLMGGTALILPWMWGCYALLYCVLEPVKRSVGLRSFAIKITWVEGSKRRKFWIERVTWSSKSYFRRTRRGFWR</sequence>
<reference evidence="2" key="1">
    <citation type="journal article" date="2020" name="Stud. Mycol.">
        <title>101 Dothideomycetes genomes: a test case for predicting lifestyles and emergence of pathogens.</title>
        <authorList>
            <person name="Haridas S."/>
            <person name="Albert R."/>
            <person name="Binder M."/>
            <person name="Bloem J."/>
            <person name="Labutti K."/>
            <person name="Salamov A."/>
            <person name="Andreopoulos B."/>
            <person name="Baker S."/>
            <person name="Barry K."/>
            <person name="Bills G."/>
            <person name="Bluhm B."/>
            <person name="Cannon C."/>
            <person name="Castanera R."/>
            <person name="Culley D."/>
            <person name="Daum C."/>
            <person name="Ezra D."/>
            <person name="Gonzalez J."/>
            <person name="Henrissat B."/>
            <person name="Kuo A."/>
            <person name="Liang C."/>
            <person name="Lipzen A."/>
            <person name="Lutzoni F."/>
            <person name="Magnuson J."/>
            <person name="Mondo S."/>
            <person name="Nolan M."/>
            <person name="Ohm R."/>
            <person name="Pangilinan J."/>
            <person name="Park H.-J."/>
            <person name="Ramirez L."/>
            <person name="Alfaro M."/>
            <person name="Sun H."/>
            <person name="Tritt A."/>
            <person name="Yoshinaga Y."/>
            <person name="Zwiers L.-H."/>
            <person name="Turgeon B."/>
            <person name="Goodwin S."/>
            <person name="Spatafora J."/>
            <person name="Crous P."/>
            <person name="Grigoriev I."/>
        </authorList>
    </citation>
    <scope>NUCLEOTIDE SEQUENCE</scope>
    <source>
        <strain evidence="2">CBS 107.79</strain>
    </source>
</reference>
<name>A0A6A5VJU7_9PLEO</name>